<protein>
    <submittedName>
        <fullName evidence="1">Uncharacterized protein</fullName>
    </submittedName>
</protein>
<gene>
    <name evidence="1" type="ORF">CALMAC_LOCUS4859</name>
</gene>
<dbReference type="PROSITE" id="PS51257">
    <property type="entry name" value="PROKAR_LIPOPROTEIN"/>
    <property type="match status" value="1"/>
</dbReference>
<accession>A0A653BYW4</accession>
<name>A0A653BYW4_CALMS</name>
<dbReference type="AlphaFoldDB" id="A0A653BYW4"/>
<organism evidence="1 2">
    <name type="scientific">Callosobruchus maculatus</name>
    <name type="common">Southern cowpea weevil</name>
    <name type="synonym">Pulse bruchid</name>
    <dbReference type="NCBI Taxonomy" id="64391"/>
    <lineage>
        <taxon>Eukaryota</taxon>
        <taxon>Metazoa</taxon>
        <taxon>Ecdysozoa</taxon>
        <taxon>Arthropoda</taxon>
        <taxon>Hexapoda</taxon>
        <taxon>Insecta</taxon>
        <taxon>Pterygota</taxon>
        <taxon>Neoptera</taxon>
        <taxon>Endopterygota</taxon>
        <taxon>Coleoptera</taxon>
        <taxon>Polyphaga</taxon>
        <taxon>Cucujiformia</taxon>
        <taxon>Chrysomeloidea</taxon>
        <taxon>Chrysomelidae</taxon>
        <taxon>Bruchinae</taxon>
        <taxon>Bruchini</taxon>
        <taxon>Callosobruchus</taxon>
    </lineage>
</organism>
<dbReference type="Proteomes" id="UP000410492">
    <property type="component" value="Unassembled WGS sequence"/>
</dbReference>
<reference evidence="1 2" key="1">
    <citation type="submission" date="2019-01" db="EMBL/GenBank/DDBJ databases">
        <authorList>
            <person name="Sayadi A."/>
        </authorList>
    </citation>
    <scope>NUCLEOTIDE SEQUENCE [LARGE SCALE GENOMIC DNA]</scope>
</reference>
<proteinExistence type="predicted"/>
<evidence type="ECO:0000313" key="1">
    <source>
        <dbReference type="EMBL" id="VEN40825.1"/>
    </source>
</evidence>
<evidence type="ECO:0000313" key="2">
    <source>
        <dbReference type="Proteomes" id="UP000410492"/>
    </source>
</evidence>
<dbReference type="EMBL" id="CAACVG010006658">
    <property type="protein sequence ID" value="VEN40825.1"/>
    <property type="molecule type" value="Genomic_DNA"/>
</dbReference>
<keyword evidence="2" id="KW-1185">Reference proteome</keyword>
<sequence>MRILLAGGFLLSFFFVGMGCNNCQKI</sequence>